<comment type="caution">
    <text evidence="7">The sequence shown here is derived from an EMBL/GenBank/DDBJ whole genome shotgun (WGS) entry which is preliminary data.</text>
</comment>
<evidence type="ECO:0000259" key="6">
    <source>
        <dbReference type="SMART" id="SM00093"/>
    </source>
</evidence>
<dbReference type="SUPFAM" id="SSF56574">
    <property type="entry name" value="Serpins"/>
    <property type="match status" value="1"/>
</dbReference>
<feature type="compositionally biased region" description="Basic and acidic residues" evidence="4">
    <location>
        <begin position="494"/>
        <end position="510"/>
    </location>
</feature>
<sequence length="846" mass="92456">MPKGEHRKVKAVTKSIRTIVQVADQWIYKVTVTSADIMTTVTVFIFLLLAATLVGGGSSPFWGAPEPVLVYQRPIEAMVDVTNDLGVAVLQDYAYTRSNFAFSPYGVASVLVVLYEGARGEAARQIHNTLRLPWNVDVTRIGFRDIHRHLRGYFSHEGYLSGLSLNKNHTSLLPEYRRILRFYGYDVGLAPGDSFPPTKSTTPATATTTTSKPTEGVGSTPDTTENTTTDAKGTVTESAATTEGTDAPSTSALSDETTNGPQDNTEKVSISATTMPPEAGFTSTTLTIQTESTNSPGPSDDETVTTGDVTSATESGTEQEFTPMLDTTTESVPRAQANGATTLAEVTSTVVLGEALEEPASTVPHEITEQTTQTAGPPKGLTEATIFAEQSTENVTPRVPPGTVPPIEQATETIAPTEQPAVTVTATEEVSERVTLIEQPTTVESVETLVPTEQPAETVVPTERPGDAVAQTEQPTETAVPTERPGDAVAQTESEDKMTETGQQTEREVPTEQPAGAEQIEVVVSIEQRPETLTTKTVADIANNTIPDDATEQASSTEIDSGSSIVTNDEALVQSMSRFREVRWTVGTSFPLAYNLSSPATSENTTLESRNRTRRSIEDSMVVFPDISLQLQNGMSDSQLSRGFELYTQLPKRPFLVDGVSEELVPVMTYTMTFRFAYIQRLHAQALEFPLDDERYRLLLLLPVEKRGLRQLIYDLTSCPLRQIYQALRYTRVQAVIPSFMVEGSVILTPTLQQLGIWDVFDPRRANLSGMSNDPELYVRNIEQSVTVVIRNYIKILDIQTRTMAARAATERFVVTHPFLYFVLDTDTHIALMAGKIVDPLNSRIY</sequence>
<dbReference type="AlphaFoldDB" id="A0A2J7PHN9"/>
<feature type="compositionally biased region" description="Polar residues" evidence="4">
    <location>
        <begin position="235"/>
        <end position="274"/>
    </location>
</feature>
<evidence type="ECO:0000256" key="4">
    <source>
        <dbReference type="SAM" id="MobiDB-lite"/>
    </source>
</evidence>
<dbReference type="SMART" id="SM00093">
    <property type="entry name" value="SERPIN"/>
    <property type="match status" value="1"/>
</dbReference>
<feature type="transmembrane region" description="Helical" evidence="5">
    <location>
        <begin position="37"/>
        <end position="62"/>
    </location>
</feature>
<keyword evidence="5" id="KW-0472">Membrane</keyword>
<dbReference type="Pfam" id="PF00079">
    <property type="entry name" value="Serpin"/>
    <property type="match status" value="2"/>
</dbReference>
<dbReference type="GO" id="GO:0005615">
    <property type="term" value="C:extracellular space"/>
    <property type="evidence" value="ECO:0007669"/>
    <property type="project" value="InterPro"/>
</dbReference>
<dbReference type="InterPro" id="IPR042185">
    <property type="entry name" value="Serpin_sf_2"/>
</dbReference>
<protein>
    <recommendedName>
        <fullName evidence="6">Serpin domain-containing protein</fullName>
    </recommendedName>
</protein>
<evidence type="ECO:0000313" key="7">
    <source>
        <dbReference type="EMBL" id="PNF15850.1"/>
    </source>
</evidence>
<keyword evidence="2" id="KW-0722">Serine protease inhibitor</keyword>
<keyword evidence="5" id="KW-0812">Transmembrane</keyword>
<dbReference type="STRING" id="105785.A0A2J7PHN9"/>
<feature type="compositionally biased region" description="Polar residues" evidence="4">
    <location>
        <begin position="304"/>
        <end position="325"/>
    </location>
</feature>
<evidence type="ECO:0000256" key="3">
    <source>
        <dbReference type="RuleBase" id="RU000411"/>
    </source>
</evidence>
<comment type="similarity">
    <text evidence="3">Belongs to the serpin family.</text>
</comment>
<dbReference type="InterPro" id="IPR023796">
    <property type="entry name" value="Serpin_dom"/>
</dbReference>
<accession>A0A2J7PHN9</accession>
<dbReference type="InterPro" id="IPR036186">
    <property type="entry name" value="Serpin_sf"/>
</dbReference>
<dbReference type="Proteomes" id="UP000235965">
    <property type="component" value="Unassembled WGS sequence"/>
</dbReference>
<evidence type="ECO:0000256" key="5">
    <source>
        <dbReference type="SAM" id="Phobius"/>
    </source>
</evidence>
<keyword evidence="8" id="KW-1185">Reference proteome</keyword>
<dbReference type="FunCoup" id="A0A2J7PHN9">
    <property type="interactions" value="48"/>
</dbReference>
<feature type="compositionally biased region" description="Low complexity" evidence="4">
    <location>
        <begin position="196"/>
        <end position="234"/>
    </location>
</feature>
<evidence type="ECO:0000313" key="8">
    <source>
        <dbReference type="Proteomes" id="UP000235965"/>
    </source>
</evidence>
<name>A0A2J7PHN9_9NEOP</name>
<feature type="compositionally biased region" description="Low complexity" evidence="4">
    <location>
        <begin position="282"/>
        <end position="295"/>
    </location>
</feature>
<keyword evidence="1" id="KW-0646">Protease inhibitor</keyword>
<dbReference type="OrthoDB" id="8179360at2759"/>
<dbReference type="InterPro" id="IPR042178">
    <property type="entry name" value="Serpin_sf_1"/>
</dbReference>
<evidence type="ECO:0000256" key="1">
    <source>
        <dbReference type="ARBA" id="ARBA00022690"/>
    </source>
</evidence>
<dbReference type="GO" id="GO:0004867">
    <property type="term" value="F:serine-type endopeptidase inhibitor activity"/>
    <property type="evidence" value="ECO:0007669"/>
    <property type="project" value="UniProtKB-KW"/>
</dbReference>
<organism evidence="7 8">
    <name type="scientific">Cryptotermes secundus</name>
    <dbReference type="NCBI Taxonomy" id="105785"/>
    <lineage>
        <taxon>Eukaryota</taxon>
        <taxon>Metazoa</taxon>
        <taxon>Ecdysozoa</taxon>
        <taxon>Arthropoda</taxon>
        <taxon>Hexapoda</taxon>
        <taxon>Insecta</taxon>
        <taxon>Pterygota</taxon>
        <taxon>Neoptera</taxon>
        <taxon>Polyneoptera</taxon>
        <taxon>Dictyoptera</taxon>
        <taxon>Blattodea</taxon>
        <taxon>Blattoidea</taxon>
        <taxon>Termitoidae</taxon>
        <taxon>Kalotermitidae</taxon>
        <taxon>Cryptotermitinae</taxon>
        <taxon>Cryptotermes</taxon>
    </lineage>
</organism>
<evidence type="ECO:0000256" key="2">
    <source>
        <dbReference type="ARBA" id="ARBA00022900"/>
    </source>
</evidence>
<dbReference type="Gene3D" id="2.30.39.10">
    <property type="entry name" value="Alpha-1-antitrypsin, domain 1"/>
    <property type="match status" value="1"/>
</dbReference>
<feature type="region of interest" description="Disordered" evidence="4">
    <location>
        <begin position="193"/>
        <end position="325"/>
    </location>
</feature>
<dbReference type="InterPro" id="IPR000215">
    <property type="entry name" value="Serpin_fam"/>
</dbReference>
<feature type="region of interest" description="Disordered" evidence="4">
    <location>
        <begin position="452"/>
        <end position="515"/>
    </location>
</feature>
<dbReference type="PANTHER" id="PTHR11461">
    <property type="entry name" value="SERINE PROTEASE INHIBITOR, SERPIN"/>
    <property type="match status" value="1"/>
</dbReference>
<dbReference type="Gene3D" id="3.30.497.10">
    <property type="entry name" value="Antithrombin, subunit I, domain 2"/>
    <property type="match status" value="2"/>
</dbReference>
<dbReference type="PANTHER" id="PTHR11461:SF130">
    <property type="entry name" value="SERPIN 85F"/>
    <property type="match status" value="1"/>
</dbReference>
<dbReference type="InParanoid" id="A0A2J7PHN9"/>
<dbReference type="EMBL" id="NEVH01025134">
    <property type="protein sequence ID" value="PNF15850.1"/>
    <property type="molecule type" value="Genomic_DNA"/>
</dbReference>
<feature type="domain" description="Serpin" evidence="6">
    <location>
        <begin position="87"/>
        <end position="840"/>
    </location>
</feature>
<gene>
    <name evidence="7" type="ORF">B7P43_G09054</name>
</gene>
<keyword evidence="5" id="KW-1133">Transmembrane helix</keyword>
<reference evidence="7 8" key="1">
    <citation type="submission" date="2017-12" db="EMBL/GenBank/DDBJ databases">
        <title>Hemimetabolous genomes reveal molecular basis of termite eusociality.</title>
        <authorList>
            <person name="Harrison M.C."/>
            <person name="Jongepier E."/>
            <person name="Robertson H.M."/>
            <person name="Arning N."/>
            <person name="Bitard-Feildel T."/>
            <person name="Chao H."/>
            <person name="Childers C.P."/>
            <person name="Dinh H."/>
            <person name="Doddapaneni H."/>
            <person name="Dugan S."/>
            <person name="Gowin J."/>
            <person name="Greiner C."/>
            <person name="Han Y."/>
            <person name="Hu H."/>
            <person name="Hughes D.S.T."/>
            <person name="Huylmans A.-K."/>
            <person name="Kemena C."/>
            <person name="Kremer L.P.M."/>
            <person name="Lee S.L."/>
            <person name="Lopez-Ezquerra A."/>
            <person name="Mallet L."/>
            <person name="Monroy-Kuhn J.M."/>
            <person name="Moser A."/>
            <person name="Murali S.C."/>
            <person name="Muzny D.M."/>
            <person name="Otani S."/>
            <person name="Piulachs M.-D."/>
            <person name="Poelchau M."/>
            <person name="Qu J."/>
            <person name="Schaub F."/>
            <person name="Wada-Katsumata A."/>
            <person name="Worley K.C."/>
            <person name="Xie Q."/>
            <person name="Ylla G."/>
            <person name="Poulsen M."/>
            <person name="Gibbs R.A."/>
            <person name="Schal C."/>
            <person name="Richards S."/>
            <person name="Belles X."/>
            <person name="Korb J."/>
            <person name="Bornberg-Bauer E."/>
        </authorList>
    </citation>
    <scope>NUCLEOTIDE SEQUENCE [LARGE SCALE GENOMIC DNA]</scope>
    <source>
        <tissue evidence="7">Whole body</tissue>
    </source>
</reference>
<proteinExistence type="inferred from homology"/>